<evidence type="ECO:0000313" key="9">
    <source>
        <dbReference type="WBParaSite" id="PTRK_0000520700.1"/>
    </source>
</evidence>
<evidence type="ECO:0000256" key="2">
    <source>
        <dbReference type="ARBA" id="ARBA00005189"/>
    </source>
</evidence>
<comment type="pathway">
    <text evidence="1">Phospholipid metabolism; phosphatidylcholine biosynthesis.</text>
</comment>
<dbReference type="PANTHER" id="PTHR44307">
    <property type="entry name" value="PHOSPHOETHANOLAMINE METHYLTRANSFERASE"/>
    <property type="match status" value="1"/>
</dbReference>
<name>A0A0N4ZCF3_PARTI</name>
<evidence type="ECO:0000256" key="4">
    <source>
        <dbReference type="ARBA" id="ARBA00022679"/>
    </source>
</evidence>
<dbReference type="InterPro" id="IPR029063">
    <property type="entry name" value="SAM-dependent_MTases_sf"/>
</dbReference>
<keyword evidence="3" id="KW-0489">Methyltransferase</keyword>
<proteinExistence type="predicted"/>
<dbReference type="PANTHER" id="PTHR44307:SF2">
    <property type="entry name" value="PHOSPHOETHANOLAMINE METHYLTRANSFERASE ISOFORM X1"/>
    <property type="match status" value="1"/>
</dbReference>
<keyword evidence="4" id="KW-0808">Transferase</keyword>
<evidence type="ECO:0000256" key="1">
    <source>
        <dbReference type="ARBA" id="ARBA00004969"/>
    </source>
</evidence>
<dbReference type="EC" id="2.1.1.103" evidence="5"/>
<organism evidence="8 9">
    <name type="scientific">Parastrongyloides trichosuri</name>
    <name type="common">Possum-specific nematode worm</name>
    <dbReference type="NCBI Taxonomy" id="131310"/>
    <lineage>
        <taxon>Eukaryota</taxon>
        <taxon>Metazoa</taxon>
        <taxon>Ecdysozoa</taxon>
        <taxon>Nematoda</taxon>
        <taxon>Chromadorea</taxon>
        <taxon>Rhabditida</taxon>
        <taxon>Tylenchina</taxon>
        <taxon>Panagrolaimomorpha</taxon>
        <taxon>Strongyloidoidea</taxon>
        <taxon>Strongyloididae</taxon>
        <taxon>Parastrongyloides</taxon>
    </lineage>
</organism>
<reference evidence="9" key="1">
    <citation type="submission" date="2017-02" db="UniProtKB">
        <authorList>
            <consortium name="WormBaseParasite"/>
        </authorList>
    </citation>
    <scope>IDENTIFICATION</scope>
</reference>
<sequence>MSENTSKYKIRRQCVDEMYELGELFVFAKMAVENGMFKDADEAITKFSEGLSKDIGRLLPRMIADKTVLIVGSDYERFFSSRDILYPSSLPPAVIRYMKPEIIDNQNLDKLPVNIVNDINSFDIILTNRLLMYFTDGECINFLMDCLKLLRKDGLLIINEPCEKLNLEYKAEINKLLDESEKSLIDINIRWSSVYIKIFESIECFIPEKMELYKFQVIHCSPMSSYVNFGNTFKRIQFKLKKIVTNTCIEDMPSTDCLKRNISECFTTDQIIVNSICDINRNYFADNLISHFYKRFYESERTNLAHVIFQCRREEWYFRVNPFSIHTNKNDFVWVNETCSEFFNSFLDNAKKKGTRKLKLSYSNNSINDLIESVKEADFKVKSFFSINLLDEHSLEFFSKLRCISTKNAVFCLLESYSSIEEGRRKGNELRRISNTYLSNDVSEKICEEAMKLSLTNSELNYFLKRRWHLMSVFMNGPE</sequence>
<dbReference type="GO" id="GO:0000234">
    <property type="term" value="F:phosphoethanolamine N-methyltransferase activity"/>
    <property type="evidence" value="ECO:0007669"/>
    <property type="project" value="UniProtKB-EC"/>
</dbReference>
<protein>
    <recommendedName>
        <fullName evidence="5">phosphoethanolamine N-methyltransferase</fullName>
        <ecNumber evidence="5">2.1.1.103</ecNumber>
    </recommendedName>
</protein>
<dbReference type="Gene3D" id="3.40.50.12180">
    <property type="match status" value="1"/>
</dbReference>
<evidence type="ECO:0000256" key="7">
    <source>
        <dbReference type="ARBA" id="ARBA00047841"/>
    </source>
</evidence>
<comment type="catalytic activity">
    <reaction evidence="6">
        <text>N,N-dimethylethanolamine phosphate + S-adenosyl-L-methionine = phosphocholine + S-adenosyl-L-homocysteine + H(+)</text>
        <dbReference type="Rhea" id="RHEA:25325"/>
        <dbReference type="ChEBI" id="CHEBI:15378"/>
        <dbReference type="ChEBI" id="CHEBI:57856"/>
        <dbReference type="ChEBI" id="CHEBI:58641"/>
        <dbReference type="ChEBI" id="CHEBI:59789"/>
        <dbReference type="ChEBI" id="CHEBI:295975"/>
        <dbReference type="EC" id="2.1.1.103"/>
    </reaction>
    <physiologicalReaction direction="left-to-right" evidence="6">
        <dbReference type="Rhea" id="RHEA:25326"/>
    </physiologicalReaction>
</comment>
<dbReference type="WBParaSite" id="PTRK_0000520700.1">
    <property type="protein sequence ID" value="PTRK_0000520700.1"/>
    <property type="gene ID" value="PTRK_0000520700"/>
</dbReference>
<comment type="catalytic activity">
    <reaction evidence="7">
        <text>N-methylethanolamine phosphate + S-adenosyl-L-methionine = N,N-dimethylethanolamine phosphate + S-adenosyl-L-homocysteine + H(+)</text>
        <dbReference type="Rhea" id="RHEA:25321"/>
        <dbReference type="ChEBI" id="CHEBI:15378"/>
        <dbReference type="ChEBI" id="CHEBI:57781"/>
        <dbReference type="ChEBI" id="CHEBI:57856"/>
        <dbReference type="ChEBI" id="CHEBI:58641"/>
        <dbReference type="ChEBI" id="CHEBI:59789"/>
        <dbReference type="EC" id="2.1.1.103"/>
    </reaction>
    <physiologicalReaction direction="left-to-right" evidence="7">
        <dbReference type="Rhea" id="RHEA:25322"/>
    </physiologicalReaction>
</comment>
<dbReference type="STRING" id="131310.A0A0N4ZCF3"/>
<evidence type="ECO:0000256" key="5">
    <source>
        <dbReference type="ARBA" id="ARBA00035674"/>
    </source>
</evidence>
<evidence type="ECO:0000313" key="8">
    <source>
        <dbReference type="Proteomes" id="UP000038045"/>
    </source>
</evidence>
<comment type="pathway">
    <text evidence="2">Lipid metabolism.</text>
</comment>
<dbReference type="Gene3D" id="3.40.50.150">
    <property type="entry name" value="Vaccinia Virus protein VP39"/>
    <property type="match status" value="1"/>
</dbReference>
<keyword evidence="8" id="KW-1185">Reference proteome</keyword>
<accession>A0A0N4ZCF3</accession>
<dbReference type="SUPFAM" id="SSF53335">
    <property type="entry name" value="S-adenosyl-L-methionine-dependent methyltransferases"/>
    <property type="match status" value="1"/>
</dbReference>
<dbReference type="AlphaFoldDB" id="A0A0N4ZCF3"/>
<dbReference type="GO" id="GO:0032259">
    <property type="term" value="P:methylation"/>
    <property type="evidence" value="ECO:0007669"/>
    <property type="project" value="UniProtKB-KW"/>
</dbReference>
<evidence type="ECO:0000256" key="6">
    <source>
        <dbReference type="ARBA" id="ARBA00047619"/>
    </source>
</evidence>
<evidence type="ECO:0000256" key="3">
    <source>
        <dbReference type="ARBA" id="ARBA00022603"/>
    </source>
</evidence>
<dbReference type="Proteomes" id="UP000038045">
    <property type="component" value="Unplaced"/>
</dbReference>